<dbReference type="Gene3D" id="3.40.50.720">
    <property type="entry name" value="NAD(P)-binding Rossmann-like Domain"/>
    <property type="match status" value="1"/>
</dbReference>
<accession>A0A5A5T623</accession>
<evidence type="ECO:0000259" key="1">
    <source>
        <dbReference type="Pfam" id="PF16363"/>
    </source>
</evidence>
<dbReference type="Pfam" id="PF16363">
    <property type="entry name" value="GDP_Man_Dehyd"/>
    <property type="match status" value="1"/>
</dbReference>
<evidence type="ECO:0000313" key="2">
    <source>
        <dbReference type="EMBL" id="GCF06891.1"/>
    </source>
</evidence>
<sequence length="322" mass="35894">MAVMSVPVRILITGISGFVGKYLARQCQRQYPAASLYGLYRQRDDHTAELSSIRPVVGDVLSQGDIRRIMELVQPDLLFHLAAQSSVAASWFDAEQTLRVNALGLYHFCEAVRLTQQMPRILVVGSSEQYGLVPATENPINEEQPFRPLNPYAVSKATQDLYAYQYFVAYHLPTLRVRPFNHFGPRQTPTFVIANLARQIALIEAGRAEPVLLVGNLQAQRDFLPVEDVVGAYLAVAAYGQPGDVYNIGSGVARSIGEVVQRLLRYATVPIAIQEDPTRLRPADQPISIADTSRLFAHTGWKPVLDFDLALQQTLDYWRATI</sequence>
<dbReference type="OrthoDB" id="9779041at2"/>
<reference evidence="2 3" key="1">
    <citation type="submission" date="2019-01" db="EMBL/GenBank/DDBJ databases">
        <title>Draft genome sequence of Dictyobacter sp. Uno17.</title>
        <authorList>
            <person name="Wang C.M."/>
            <person name="Zheng Y."/>
            <person name="Sakai Y."/>
            <person name="Abe K."/>
            <person name="Yokota A."/>
            <person name="Yabe S."/>
        </authorList>
    </citation>
    <scope>NUCLEOTIDE SEQUENCE [LARGE SCALE GENOMIC DNA]</scope>
    <source>
        <strain evidence="2 3">Uno17</strain>
    </source>
</reference>
<proteinExistence type="predicted"/>
<dbReference type="PANTHER" id="PTHR43000">
    <property type="entry name" value="DTDP-D-GLUCOSE 4,6-DEHYDRATASE-RELATED"/>
    <property type="match status" value="1"/>
</dbReference>
<dbReference type="Gene3D" id="3.90.25.10">
    <property type="entry name" value="UDP-galactose 4-epimerase, domain 1"/>
    <property type="match status" value="1"/>
</dbReference>
<dbReference type="EMBL" id="BIXY01000004">
    <property type="protein sequence ID" value="GCF06891.1"/>
    <property type="molecule type" value="Genomic_DNA"/>
</dbReference>
<protein>
    <submittedName>
        <fullName evidence="2">GDP-mannose 4,6-dehydratase</fullName>
    </submittedName>
</protein>
<dbReference type="SUPFAM" id="SSF51735">
    <property type="entry name" value="NAD(P)-binding Rossmann-fold domains"/>
    <property type="match status" value="1"/>
</dbReference>
<dbReference type="Proteomes" id="UP000322530">
    <property type="component" value="Unassembled WGS sequence"/>
</dbReference>
<feature type="domain" description="NAD(P)-binding" evidence="1">
    <location>
        <begin position="11"/>
        <end position="313"/>
    </location>
</feature>
<dbReference type="InterPro" id="IPR016040">
    <property type="entry name" value="NAD(P)-bd_dom"/>
</dbReference>
<comment type="caution">
    <text evidence="2">The sequence shown here is derived from an EMBL/GenBank/DDBJ whole genome shotgun (WGS) entry which is preliminary data.</text>
</comment>
<dbReference type="AlphaFoldDB" id="A0A5A5T623"/>
<name>A0A5A5T623_9CHLR</name>
<gene>
    <name evidence="2" type="ORF">KDI_04550</name>
</gene>
<dbReference type="InterPro" id="IPR036291">
    <property type="entry name" value="NAD(P)-bd_dom_sf"/>
</dbReference>
<evidence type="ECO:0000313" key="3">
    <source>
        <dbReference type="Proteomes" id="UP000322530"/>
    </source>
</evidence>
<organism evidence="2 3">
    <name type="scientific">Dictyobacter arantiisoli</name>
    <dbReference type="NCBI Taxonomy" id="2014874"/>
    <lineage>
        <taxon>Bacteria</taxon>
        <taxon>Bacillati</taxon>
        <taxon>Chloroflexota</taxon>
        <taxon>Ktedonobacteria</taxon>
        <taxon>Ktedonobacterales</taxon>
        <taxon>Dictyobacteraceae</taxon>
        <taxon>Dictyobacter</taxon>
    </lineage>
</organism>
<keyword evidence="3" id="KW-1185">Reference proteome</keyword>